<evidence type="ECO:0000313" key="1">
    <source>
        <dbReference type="EMBL" id="KAJ4829310.1"/>
    </source>
</evidence>
<gene>
    <name evidence="1" type="ORF">Tsubulata_037945</name>
</gene>
<comment type="caution">
    <text evidence="1">The sequence shown here is derived from an EMBL/GenBank/DDBJ whole genome shotgun (WGS) entry which is preliminary data.</text>
</comment>
<keyword evidence="2" id="KW-1185">Reference proteome</keyword>
<protein>
    <recommendedName>
        <fullName evidence="3">DUF4283 domain-containing protein</fullName>
    </recommendedName>
</protein>
<organism evidence="1 2">
    <name type="scientific">Turnera subulata</name>
    <dbReference type="NCBI Taxonomy" id="218843"/>
    <lineage>
        <taxon>Eukaryota</taxon>
        <taxon>Viridiplantae</taxon>
        <taxon>Streptophyta</taxon>
        <taxon>Embryophyta</taxon>
        <taxon>Tracheophyta</taxon>
        <taxon>Spermatophyta</taxon>
        <taxon>Magnoliopsida</taxon>
        <taxon>eudicotyledons</taxon>
        <taxon>Gunneridae</taxon>
        <taxon>Pentapetalae</taxon>
        <taxon>rosids</taxon>
        <taxon>fabids</taxon>
        <taxon>Malpighiales</taxon>
        <taxon>Passifloraceae</taxon>
        <taxon>Turnera</taxon>
    </lineage>
</organism>
<sequence>MSSTPLATSGQGTPISDGVVSLEVNMVEAAGNVSPPQPQTFKDKLLADQQKALEEGQSEFEPADTDLKAFHLLKRPAMIISDRYREILHKQWSNTMIVMMWDRSIGYKTFYNRLPNFWDIRAELKVIYLTNNFYFVRLPNQYDYLRVITGGRRLYLATT</sequence>
<reference evidence="1" key="2">
    <citation type="journal article" date="2023" name="Plants (Basel)">
        <title>Annotation of the Turnera subulata (Passifloraceae) Draft Genome Reveals the S-Locus Evolved after the Divergence of Turneroideae from Passifloroideae in a Stepwise Manner.</title>
        <authorList>
            <person name="Henning P.M."/>
            <person name="Roalson E.H."/>
            <person name="Mir W."/>
            <person name="McCubbin A.G."/>
            <person name="Shore J.S."/>
        </authorList>
    </citation>
    <scope>NUCLEOTIDE SEQUENCE</scope>
    <source>
        <strain evidence="1">F60SS</strain>
    </source>
</reference>
<evidence type="ECO:0000313" key="2">
    <source>
        <dbReference type="Proteomes" id="UP001141552"/>
    </source>
</evidence>
<proteinExistence type="predicted"/>
<dbReference type="OrthoDB" id="1001625at2759"/>
<dbReference type="EMBL" id="JAKUCV010005925">
    <property type="protein sequence ID" value="KAJ4829310.1"/>
    <property type="molecule type" value="Genomic_DNA"/>
</dbReference>
<name>A0A9Q0FEM2_9ROSI</name>
<reference evidence="1" key="1">
    <citation type="submission" date="2022-02" db="EMBL/GenBank/DDBJ databases">
        <authorList>
            <person name="Henning P.M."/>
            <person name="McCubbin A.G."/>
            <person name="Shore J.S."/>
        </authorList>
    </citation>
    <scope>NUCLEOTIDE SEQUENCE</scope>
    <source>
        <strain evidence="1">F60SS</strain>
        <tissue evidence="1">Leaves</tissue>
    </source>
</reference>
<accession>A0A9Q0FEM2</accession>
<evidence type="ECO:0008006" key="3">
    <source>
        <dbReference type="Google" id="ProtNLM"/>
    </source>
</evidence>
<dbReference type="AlphaFoldDB" id="A0A9Q0FEM2"/>
<dbReference type="Proteomes" id="UP001141552">
    <property type="component" value="Unassembled WGS sequence"/>
</dbReference>